<sequence length="23" mass="2823">MILHYSLSSIMSRDFMNIWPIHM</sequence>
<name>A0A0A9FQ77_ARUDO</name>
<protein>
    <submittedName>
        <fullName evidence="1">Uncharacterized protein</fullName>
    </submittedName>
</protein>
<dbReference type="EMBL" id="GBRH01184477">
    <property type="protein sequence ID" value="JAE13419.1"/>
    <property type="molecule type" value="Transcribed_RNA"/>
</dbReference>
<organism evidence="1">
    <name type="scientific">Arundo donax</name>
    <name type="common">Giant reed</name>
    <name type="synonym">Donax arundinaceus</name>
    <dbReference type="NCBI Taxonomy" id="35708"/>
    <lineage>
        <taxon>Eukaryota</taxon>
        <taxon>Viridiplantae</taxon>
        <taxon>Streptophyta</taxon>
        <taxon>Embryophyta</taxon>
        <taxon>Tracheophyta</taxon>
        <taxon>Spermatophyta</taxon>
        <taxon>Magnoliopsida</taxon>
        <taxon>Liliopsida</taxon>
        <taxon>Poales</taxon>
        <taxon>Poaceae</taxon>
        <taxon>PACMAD clade</taxon>
        <taxon>Arundinoideae</taxon>
        <taxon>Arundineae</taxon>
        <taxon>Arundo</taxon>
    </lineage>
</organism>
<dbReference type="AlphaFoldDB" id="A0A0A9FQ77"/>
<accession>A0A0A9FQ77</accession>
<reference evidence="1" key="1">
    <citation type="submission" date="2014-09" db="EMBL/GenBank/DDBJ databases">
        <authorList>
            <person name="Magalhaes I.L.F."/>
            <person name="Oliveira U."/>
            <person name="Santos F.R."/>
            <person name="Vidigal T.H.D.A."/>
            <person name="Brescovit A.D."/>
            <person name="Santos A.J."/>
        </authorList>
    </citation>
    <scope>NUCLEOTIDE SEQUENCE</scope>
    <source>
        <tissue evidence="1">Shoot tissue taken approximately 20 cm above the soil surface</tissue>
    </source>
</reference>
<evidence type="ECO:0000313" key="1">
    <source>
        <dbReference type="EMBL" id="JAE13419.1"/>
    </source>
</evidence>
<proteinExistence type="predicted"/>
<reference evidence="1" key="2">
    <citation type="journal article" date="2015" name="Data Brief">
        <title>Shoot transcriptome of the giant reed, Arundo donax.</title>
        <authorList>
            <person name="Barrero R.A."/>
            <person name="Guerrero F.D."/>
            <person name="Moolhuijzen P."/>
            <person name="Goolsby J.A."/>
            <person name="Tidwell J."/>
            <person name="Bellgard S.E."/>
            <person name="Bellgard M.I."/>
        </authorList>
    </citation>
    <scope>NUCLEOTIDE SEQUENCE</scope>
    <source>
        <tissue evidence="1">Shoot tissue taken approximately 20 cm above the soil surface</tissue>
    </source>
</reference>